<evidence type="ECO:0000256" key="1">
    <source>
        <dbReference type="SAM" id="MobiDB-lite"/>
    </source>
</evidence>
<organism evidence="2 3">
    <name type="scientific">Araneus ventricosus</name>
    <name type="common">Orbweaver spider</name>
    <name type="synonym">Epeira ventricosa</name>
    <dbReference type="NCBI Taxonomy" id="182803"/>
    <lineage>
        <taxon>Eukaryota</taxon>
        <taxon>Metazoa</taxon>
        <taxon>Ecdysozoa</taxon>
        <taxon>Arthropoda</taxon>
        <taxon>Chelicerata</taxon>
        <taxon>Arachnida</taxon>
        <taxon>Araneae</taxon>
        <taxon>Araneomorphae</taxon>
        <taxon>Entelegynae</taxon>
        <taxon>Araneoidea</taxon>
        <taxon>Araneidae</taxon>
        <taxon>Araneus</taxon>
    </lineage>
</organism>
<sequence>MAEESTDVPVITLEDDEKEIIQNEKEDSREQIPSEGDREN</sequence>
<dbReference type="AlphaFoldDB" id="A0A4Y2JHG3"/>
<comment type="caution">
    <text evidence="2">The sequence shown here is derived from an EMBL/GenBank/DDBJ whole genome shotgun (WGS) entry which is preliminary data.</text>
</comment>
<name>A0A4Y2JHG3_ARAVE</name>
<gene>
    <name evidence="2" type="ORF">AVEN_161099_1</name>
</gene>
<protein>
    <submittedName>
        <fullName evidence="2">Uncharacterized protein</fullName>
    </submittedName>
</protein>
<dbReference type="Proteomes" id="UP000499080">
    <property type="component" value="Unassembled WGS sequence"/>
</dbReference>
<reference evidence="2 3" key="1">
    <citation type="journal article" date="2019" name="Sci. Rep.">
        <title>Orb-weaving spider Araneus ventricosus genome elucidates the spidroin gene catalogue.</title>
        <authorList>
            <person name="Kono N."/>
            <person name="Nakamura H."/>
            <person name="Ohtoshi R."/>
            <person name="Moran D.A.P."/>
            <person name="Shinohara A."/>
            <person name="Yoshida Y."/>
            <person name="Fujiwara M."/>
            <person name="Mori M."/>
            <person name="Tomita M."/>
            <person name="Arakawa K."/>
        </authorList>
    </citation>
    <scope>NUCLEOTIDE SEQUENCE [LARGE SCALE GENOMIC DNA]</scope>
</reference>
<accession>A0A4Y2JHG3</accession>
<keyword evidence="3" id="KW-1185">Reference proteome</keyword>
<feature type="non-terminal residue" evidence="2">
    <location>
        <position position="40"/>
    </location>
</feature>
<proteinExistence type="predicted"/>
<evidence type="ECO:0000313" key="3">
    <source>
        <dbReference type="Proteomes" id="UP000499080"/>
    </source>
</evidence>
<feature type="region of interest" description="Disordered" evidence="1">
    <location>
        <begin position="1"/>
        <end position="40"/>
    </location>
</feature>
<feature type="compositionally biased region" description="Basic and acidic residues" evidence="1">
    <location>
        <begin position="19"/>
        <end position="40"/>
    </location>
</feature>
<dbReference type="EMBL" id="BGPR01190132">
    <property type="protein sequence ID" value="GBM88908.1"/>
    <property type="molecule type" value="Genomic_DNA"/>
</dbReference>
<evidence type="ECO:0000313" key="2">
    <source>
        <dbReference type="EMBL" id="GBM88908.1"/>
    </source>
</evidence>